<dbReference type="Gene3D" id="2.70.98.10">
    <property type="match status" value="1"/>
</dbReference>
<evidence type="ECO:0000313" key="11">
    <source>
        <dbReference type="EMBL" id="SDI15553.1"/>
    </source>
</evidence>
<evidence type="ECO:0000259" key="8">
    <source>
        <dbReference type="Pfam" id="PF02278"/>
    </source>
</evidence>
<dbReference type="SUPFAM" id="SSF48230">
    <property type="entry name" value="Chondroitin AC/alginate lyase"/>
    <property type="match status" value="1"/>
</dbReference>
<dbReference type="InterPro" id="IPR014718">
    <property type="entry name" value="GH-type_carb-bd"/>
</dbReference>
<dbReference type="PROSITE" id="PS51257">
    <property type="entry name" value="PROKAR_LIPOPROTEIN"/>
    <property type="match status" value="1"/>
</dbReference>
<protein>
    <submittedName>
        <fullName evidence="11">Chondroitin AC lyase</fullName>
    </submittedName>
</protein>
<evidence type="ECO:0000259" key="9">
    <source>
        <dbReference type="Pfam" id="PF02884"/>
    </source>
</evidence>
<name>A0A1G8I9K5_BACOV</name>
<feature type="active site" evidence="7">
    <location>
        <position position="257"/>
    </location>
</feature>
<dbReference type="Pfam" id="PF02884">
    <property type="entry name" value="Lyase_8_C"/>
    <property type="match status" value="1"/>
</dbReference>
<accession>A0A1G8I9K5</accession>
<dbReference type="SUPFAM" id="SSF74650">
    <property type="entry name" value="Galactose mutarotase-like"/>
    <property type="match status" value="1"/>
</dbReference>
<evidence type="ECO:0000256" key="1">
    <source>
        <dbReference type="ARBA" id="ARBA00001913"/>
    </source>
</evidence>
<dbReference type="InterPro" id="IPR008929">
    <property type="entry name" value="Chondroitin_lyas"/>
</dbReference>
<evidence type="ECO:0000313" key="12">
    <source>
        <dbReference type="Proteomes" id="UP000181870"/>
    </source>
</evidence>
<evidence type="ECO:0000256" key="3">
    <source>
        <dbReference type="ARBA" id="ARBA00011245"/>
    </source>
</evidence>
<gene>
    <name evidence="11" type="ORF">SAMN05192582_102814</name>
</gene>
<feature type="active site" evidence="7">
    <location>
        <position position="320"/>
    </location>
</feature>
<dbReference type="RefSeq" id="WP_074637915.1">
    <property type="nucleotide sequence ID" value="NZ_FNDO01000028.1"/>
</dbReference>
<evidence type="ECO:0000256" key="6">
    <source>
        <dbReference type="ARBA" id="ARBA00023239"/>
    </source>
</evidence>
<keyword evidence="6 11" id="KW-0456">Lyase</keyword>
<dbReference type="PANTHER" id="PTHR38481">
    <property type="entry name" value="HYALURONATE LYASE"/>
    <property type="match status" value="1"/>
</dbReference>
<dbReference type="Pfam" id="PF02278">
    <property type="entry name" value="Lyase_8"/>
    <property type="match status" value="1"/>
</dbReference>
<evidence type="ECO:0000259" key="10">
    <source>
        <dbReference type="Pfam" id="PF08124"/>
    </source>
</evidence>
<dbReference type="Proteomes" id="UP000181870">
    <property type="component" value="Unassembled WGS sequence"/>
</dbReference>
<dbReference type="InterPro" id="IPR011071">
    <property type="entry name" value="Lyase_8-like_C"/>
</dbReference>
<dbReference type="AlphaFoldDB" id="A0A1G8I9K5"/>
<dbReference type="GO" id="GO:0030246">
    <property type="term" value="F:carbohydrate binding"/>
    <property type="evidence" value="ECO:0007669"/>
    <property type="project" value="InterPro"/>
</dbReference>
<reference evidence="11 12" key="1">
    <citation type="submission" date="2016-10" db="EMBL/GenBank/DDBJ databases">
        <authorList>
            <person name="de Groot N.N."/>
        </authorList>
    </citation>
    <scope>NUCLEOTIDE SEQUENCE [LARGE SCALE GENOMIC DNA]</scope>
    <source>
        <strain evidence="11 12">NLAE-zl-C57</strain>
    </source>
</reference>
<dbReference type="GO" id="GO:0016837">
    <property type="term" value="F:carbon-oxygen lyase activity, acting on polysaccharides"/>
    <property type="evidence" value="ECO:0007669"/>
    <property type="project" value="UniProtKB-ARBA"/>
</dbReference>
<proteinExistence type="inferred from homology"/>
<feature type="domain" description="Polysaccharide lyase family 8 C-terminal" evidence="9">
    <location>
        <begin position="638"/>
        <end position="705"/>
    </location>
</feature>
<organism evidence="11 12">
    <name type="scientific">Bacteroides ovatus</name>
    <dbReference type="NCBI Taxonomy" id="28116"/>
    <lineage>
        <taxon>Bacteria</taxon>
        <taxon>Pseudomonadati</taxon>
        <taxon>Bacteroidota</taxon>
        <taxon>Bacteroidia</taxon>
        <taxon>Bacteroidales</taxon>
        <taxon>Bacteroidaceae</taxon>
        <taxon>Bacteroides</taxon>
    </lineage>
</organism>
<evidence type="ECO:0000256" key="2">
    <source>
        <dbReference type="ARBA" id="ARBA00006699"/>
    </source>
</evidence>
<dbReference type="InterPro" id="IPR004103">
    <property type="entry name" value="Lyase_8_C"/>
</dbReference>
<comment type="similarity">
    <text evidence="2">Belongs to the polysaccharide lyase 8 family.</text>
</comment>
<feature type="domain" description="Polysaccharide lyase 8 N-terminal alpha-helical" evidence="10">
    <location>
        <begin position="62"/>
        <end position="344"/>
    </location>
</feature>
<dbReference type="GO" id="GO:0005975">
    <property type="term" value="P:carbohydrate metabolic process"/>
    <property type="evidence" value="ECO:0007669"/>
    <property type="project" value="InterPro"/>
</dbReference>
<evidence type="ECO:0000256" key="5">
    <source>
        <dbReference type="ARBA" id="ARBA00022837"/>
    </source>
</evidence>
<dbReference type="InterPro" id="IPR003159">
    <property type="entry name" value="Lyase_8_central_dom"/>
</dbReference>
<dbReference type="Gene3D" id="2.60.220.10">
    <property type="entry name" value="Polysaccharide lyase family 8-like, C-terminal"/>
    <property type="match status" value="1"/>
</dbReference>
<dbReference type="Pfam" id="PF08124">
    <property type="entry name" value="Lyase_8_N"/>
    <property type="match status" value="1"/>
</dbReference>
<feature type="domain" description="Polysaccharide lyase family 8 central" evidence="8">
    <location>
        <begin position="375"/>
        <end position="624"/>
    </location>
</feature>
<dbReference type="EMBL" id="FNDO01000028">
    <property type="protein sequence ID" value="SDI15553.1"/>
    <property type="molecule type" value="Genomic_DNA"/>
</dbReference>
<dbReference type="GO" id="GO:0005576">
    <property type="term" value="C:extracellular region"/>
    <property type="evidence" value="ECO:0007669"/>
    <property type="project" value="InterPro"/>
</dbReference>
<evidence type="ECO:0000256" key="4">
    <source>
        <dbReference type="ARBA" id="ARBA00022729"/>
    </source>
</evidence>
<dbReference type="InterPro" id="IPR038970">
    <property type="entry name" value="Lyase_8"/>
</dbReference>
<comment type="subunit">
    <text evidence="3">Monomer.</text>
</comment>
<dbReference type="InterPro" id="IPR012970">
    <property type="entry name" value="Lyase_8_alpha_N"/>
</dbReference>
<dbReference type="SUPFAM" id="SSF49863">
    <property type="entry name" value="Hyaluronate lyase-like, C-terminal domain"/>
    <property type="match status" value="1"/>
</dbReference>
<comment type="cofactor">
    <cofactor evidence="1">
        <name>Ca(2+)</name>
        <dbReference type="ChEBI" id="CHEBI:29108"/>
    </cofactor>
</comment>
<feature type="active site" evidence="7">
    <location>
        <position position="266"/>
    </location>
</feature>
<keyword evidence="5" id="KW-0106">Calcium</keyword>
<keyword evidence="4" id="KW-0732">Signal</keyword>
<dbReference type="Gene3D" id="1.50.10.100">
    <property type="entry name" value="Chondroitin AC/alginate lyase"/>
    <property type="match status" value="1"/>
</dbReference>
<sequence>MKKYILFSTTFLLLVFSILTFISCGEDEAIITNNLPSDLPAEEDSSALSFQKSCKTIMDRIVEENVSAIQNVNTLDNVVNGHLQQIKEDGSFPDVDYSDKSQTNWKPEAHLDKLKQMSLVYVISKSTYYQKQEVYDKIVKALEYWNECRPTSSNWWYNQVSAPKKMGVILILLRSGKKKLPVELENILLQYWQETGGDPTDSNREGANKVDIALHWLYRGCLQQDREVVDIATSEAFAPLAYTTSEGIQYDNSYFQHNEQLYIGGYASVLLRGAVNVAIYTLGTDYTLSNEQINTLSGFVRGTLLKCIRGKYMFYNVMGRGVSRKGELEQASAMIGLLEKLKQIDVTHVSEYDQAITILNQGNSADYTNVSESLTHYYVGDFTLYQSAGYSMGVRMVSDRTYRCENGNGENLKGYFLSDGSMAISLAGNEYEDIFPIWDWCKVPGVTAPQIADIPVMNNWTHKGESNFVGGVSDGHIGVSAYKMNNQEDGINISANKSWFFWGKEVVCLGSNISSTMSEEIATTVNQCLMSGNISYLNNGIISALTEGQTLLNTSVDWAWHKNIGYFFPSNQQVSIKAERKTGNWSSINTSQSGSKTQVVCSIGLNHGTAPSNKSYSYIIVPNITSEAMAGYNVSNLEILSNTATMHAVRNKMTGVTQIVFYEGGTLKINDLEVSADKGCLMILKESGDIININLADPSHKLSDLTLYLKRSGKEVTETLHLFSNDGYHKGKTHYIRLVLKDK</sequence>
<dbReference type="PANTHER" id="PTHR38481:SF1">
    <property type="entry name" value="HYALURONATE LYASE"/>
    <property type="match status" value="1"/>
</dbReference>
<dbReference type="InterPro" id="IPR011013">
    <property type="entry name" value="Gal_mutarotase_sf_dom"/>
</dbReference>
<evidence type="ECO:0000256" key="7">
    <source>
        <dbReference type="PIRSR" id="PIRSR638970-1"/>
    </source>
</evidence>